<keyword evidence="6" id="KW-0460">Magnesium</keyword>
<evidence type="ECO:0000256" key="5">
    <source>
        <dbReference type="ARBA" id="ARBA00022801"/>
    </source>
</evidence>
<evidence type="ECO:0000256" key="3">
    <source>
        <dbReference type="ARBA" id="ARBA00022722"/>
    </source>
</evidence>
<evidence type="ECO:0000259" key="8">
    <source>
        <dbReference type="Pfam" id="PF01850"/>
    </source>
</evidence>
<gene>
    <name evidence="9" type="ORF">WDJ50_04500</name>
</gene>
<dbReference type="AlphaFoldDB" id="A0AAU6Q438"/>
<protein>
    <submittedName>
        <fullName evidence="9">Type II toxin-antitoxin system VapC family toxin</fullName>
    </submittedName>
</protein>
<dbReference type="Gene3D" id="3.40.50.1010">
    <property type="entry name" value="5'-nuclease"/>
    <property type="match status" value="1"/>
</dbReference>
<dbReference type="Pfam" id="PF01850">
    <property type="entry name" value="PIN"/>
    <property type="match status" value="1"/>
</dbReference>
<evidence type="ECO:0000256" key="7">
    <source>
        <dbReference type="ARBA" id="ARBA00038093"/>
    </source>
</evidence>
<keyword evidence="5" id="KW-0378">Hydrolase</keyword>
<dbReference type="PANTHER" id="PTHR33653">
    <property type="entry name" value="RIBONUCLEASE VAPC2"/>
    <property type="match status" value="1"/>
</dbReference>
<evidence type="ECO:0000256" key="4">
    <source>
        <dbReference type="ARBA" id="ARBA00022723"/>
    </source>
</evidence>
<sequence length="140" mass="15662">MISLDTNILVALLYREASTSAVVATLDGLGDMPLHIHISVYAELLAAPRMSQDVLDNFLQTYAITLDAATSPEEWLMAGRAFREYAERRRRSGGGQPRRLLVDFVVGAHAMHHGQTLLTLDPQHYRQGFPELRVIHPLQT</sequence>
<keyword evidence="2" id="KW-1277">Toxin-antitoxin system</keyword>
<reference evidence="9" key="1">
    <citation type="submission" date="2024-03" db="EMBL/GenBank/DDBJ databases">
        <title>Deinococcus weizhi sp. nov., isolated from human skin.</title>
        <authorList>
            <person name="Wei Z."/>
            <person name="Tian F."/>
            <person name="Yang C."/>
            <person name="Xin L.T."/>
            <person name="Wen Z.J."/>
            <person name="Lan K.C."/>
            <person name="Yu L."/>
            <person name="Zhe W."/>
            <person name="Dan F.D."/>
            <person name="Jun W."/>
            <person name="Rui Z."/>
            <person name="Yong X.J."/>
            <person name="Ting Y."/>
            <person name="Wei X."/>
            <person name="Xu Z.G."/>
            <person name="Xin Z."/>
            <person name="Dong F.G."/>
            <person name="Ni X.M."/>
            <person name="Zheng M.G."/>
            <person name="Chun Y."/>
            <person name="Qian W.X."/>
        </authorList>
    </citation>
    <scope>NUCLEOTIDE SEQUENCE</scope>
    <source>
        <strain evidence="9">VB142</strain>
    </source>
</reference>
<evidence type="ECO:0000256" key="1">
    <source>
        <dbReference type="ARBA" id="ARBA00001946"/>
    </source>
</evidence>
<proteinExistence type="inferred from homology"/>
<name>A0AAU6Q438_9DEIO</name>
<dbReference type="SUPFAM" id="SSF88723">
    <property type="entry name" value="PIN domain-like"/>
    <property type="match status" value="1"/>
</dbReference>
<organism evidence="9">
    <name type="scientific">Deinococcus sp. VB142</name>
    <dbReference type="NCBI Taxonomy" id="3112952"/>
    <lineage>
        <taxon>Bacteria</taxon>
        <taxon>Thermotogati</taxon>
        <taxon>Deinococcota</taxon>
        <taxon>Deinococci</taxon>
        <taxon>Deinococcales</taxon>
        <taxon>Deinococcaceae</taxon>
        <taxon>Deinococcus</taxon>
    </lineage>
</organism>
<dbReference type="InterPro" id="IPR029060">
    <property type="entry name" value="PIN-like_dom_sf"/>
</dbReference>
<evidence type="ECO:0000256" key="2">
    <source>
        <dbReference type="ARBA" id="ARBA00022649"/>
    </source>
</evidence>
<dbReference type="InterPro" id="IPR050556">
    <property type="entry name" value="Type_II_TA_system_RNase"/>
</dbReference>
<dbReference type="PANTHER" id="PTHR33653:SF1">
    <property type="entry name" value="RIBONUCLEASE VAPC2"/>
    <property type="match status" value="1"/>
</dbReference>
<dbReference type="InterPro" id="IPR002716">
    <property type="entry name" value="PIN_dom"/>
</dbReference>
<dbReference type="EMBL" id="CP149782">
    <property type="protein sequence ID" value="WYF45393.1"/>
    <property type="molecule type" value="Genomic_DNA"/>
</dbReference>
<dbReference type="GO" id="GO:0046872">
    <property type="term" value="F:metal ion binding"/>
    <property type="evidence" value="ECO:0007669"/>
    <property type="project" value="UniProtKB-KW"/>
</dbReference>
<dbReference type="RefSeq" id="WP_339096625.1">
    <property type="nucleotide sequence ID" value="NZ_CP149782.1"/>
</dbReference>
<comment type="similarity">
    <text evidence="7">Belongs to the PINc/VapC protein family.</text>
</comment>
<feature type="domain" description="PIN" evidence="8">
    <location>
        <begin position="4"/>
        <end position="127"/>
    </location>
</feature>
<dbReference type="GO" id="GO:0004518">
    <property type="term" value="F:nuclease activity"/>
    <property type="evidence" value="ECO:0007669"/>
    <property type="project" value="UniProtKB-KW"/>
</dbReference>
<evidence type="ECO:0000313" key="9">
    <source>
        <dbReference type="EMBL" id="WYF45393.1"/>
    </source>
</evidence>
<comment type="cofactor">
    <cofactor evidence="1">
        <name>Mg(2+)</name>
        <dbReference type="ChEBI" id="CHEBI:18420"/>
    </cofactor>
</comment>
<keyword evidence="3" id="KW-0540">Nuclease</keyword>
<dbReference type="GO" id="GO:0016787">
    <property type="term" value="F:hydrolase activity"/>
    <property type="evidence" value="ECO:0007669"/>
    <property type="project" value="UniProtKB-KW"/>
</dbReference>
<keyword evidence="4" id="KW-0479">Metal-binding</keyword>
<evidence type="ECO:0000256" key="6">
    <source>
        <dbReference type="ARBA" id="ARBA00022842"/>
    </source>
</evidence>
<accession>A0AAU6Q438</accession>